<feature type="region of interest" description="Disordered" evidence="1">
    <location>
        <begin position="1"/>
        <end position="33"/>
    </location>
</feature>
<dbReference type="InterPro" id="IPR036594">
    <property type="entry name" value="Meth_synthase_dom"/>
</dbReference>
<proteinExistence type="predicted"/>
<dbReference type="SUPFAM" id="SSF52242">
    <property type="entry name" value="Cobalamin (vitamin B12)-binding domain"/>
    <property type="match status" value="1"/>
</dbReference>
<evidence type="ECO:0000256" key="1">
    <source>
        <dbReference type="SAM" id="MobiDB-lite"/>
    </source>
</evidence>
<dbReference type="Gene3D" id="1.10.1240.10">
    <property type="entry name" value="Methionine synthase domain"/>
    <property type="match status" value="1"/>
</dbReference>
<dbReference type="InterPro" id="IPR036724">
    <property type="entry name" value="Cobalamin-bd_sf"/>
</dbReference>
<comment type="caution">
    <text evidence="2">The sequence shown here is derived from an EMBL/GenBank/DDBJ whole genome shotgun (WGS) entry which is preliminary data.</text>
</comment>
<reference evidence="2 3" key="1">
    <citation type="submission" date="2022-06" db="EMBL/GenBank/DDBJ databases">
        <title>New Species of the Genus Actinoplanes, ActinopZanes ferrugineus.</title>
        <authorList>
            <person name="Ding P."/>
        </authorList>
    </citation>
    <scope>NUCLEOTIDE SEQUENCE [LARGE SCALE GENOMIC DNA]</scope>
    <source>
        <strain evidence="2 3">TRM88003</strain>
    </source>
</reference>
<evidence type="ECO:0000313" key="2">
    <source>
        <dbReference type="EMBL" id="MCO8271554.1"/>
    </source>
</evidence>
<dbReference type="RefSeq" id="WP_253237679.1">
    <property type="nucleotide sequence ID" value="NZ_JAMYJR010000013.1"/>
</dbReference>
<protein>
    <submittedName>
        <fullName evidence="2">MerR family transcriptional regulator</fullName>
    </submittedName>
</protein>
<keyword evidence="3" id="KW-1185">Reference proteome</keyword>
<name>A0ABT1DL35_9ACTN</name>
<sequence length="252" mass="26521">MISNRPAAESADATTGARPVDQSGPGRVEPGRVSLFDPNARRLARAAIDLDTGLIVQIVQTSVDSVGVVSTWEQLVQPVWRYLGSRTGDNDQDAAAEHLYVQSAMTALSGRNRPRRPSPQSVLLACADEEFQVLPLETLVAALEESGVSCRVLGARVPPAALATAARRLQPAAVIVWSQNRTTAGPAQIDEVLDAQPGATIIAAGPGWATANLSPRAVRSTDVSTALVLTLAVLEGHNQPPTKRAGQVWSGM</sequence>
<dbReference type="Proteomes" id="UP001523369">
    <property type="component" value="Unassembled WGS sequence"/>
</dbReference>
<organism evidence="2 3">
    <name type="scientific">Paractinoplanes aksuensis</name>
    <dbReference type="NCBI Taxonomy" id="2939490"/>
    <lineage>
        <taxon>Bacteria</taxon>
        <taxon>Bacillati</taxon>
        <taxon>Actinomycetota</taxon>
        <taxon>Actinomycetes</taxon>
        <taxon>Micromonosporales</taxon>
        <taxon>Micromonosporaceae</taxon>
        <taxon>Paractinoplanes</taxon>
    </lineage>
</organism>
<dbReference type="EMBL" id="JAMYJR010000013">
    <property type="protein sequence ID" value="MCO8271554.1"/>
    <property type="molecule type" value="Genomic_DNA"/>
</dbReference>
<gene>
    <name evidence="2" type="ORF">M1L60_13220</name>
</gene>
<evidence type="ECO:0000313" key="3">
    <source>
        <dbReference type="Proteomes" id="UP001523369"/>
    </source>
</evidence>
<dbReference type="Gene3D" id="3.40.50.280">
    <property type="entry name" value="Cobalamin-binding domain"/>
    <property type="match status" value="1"/>
</dbReference>
<accession>A0ABT1DL35</accession>